<accession>A0A0V1LY35</accession>
<sequence>MINHSILESFTPNCPGSCPFFQNISRNTQPGTAGTRSLYLSNCFRSIDTYFSQFRFTKFFSKFSKFREL</sequence>
<protein>
    <submittedName>
        <fullName evidence="1">Uncharacterized protein</fullName>
    </submittedName>
</protein>
<dbReference type="AlphaFoldDB" id="A0A0V1LY35"/>
<dbReference type="EMBL" id="JYDO01001122">
    <property type="protein sequence ID" value="KRZ64419.1"/>
    <property type="molecule type" value="Genomic_DNA"/>
</dbReference>
<name>A0A0V1LY35_9BILA</name>
<organism evidence="1 2">
    <name type="scientific">Trichinella papuae</name>
    <dbReference type="NCBI Taxonomy" id="268474"/>
    <lineage>
        <taxon>Eukaryota</taxon>
        <taxon>Metazoa</taxon>
        <taxon>Ecdysozoa</taxon>
        <taxon>Nematoda</taxon>
        <taxon>Enoplea</taxon>
        <taxon>Dorylaimia</taxon>
        <taxon>Trichinellida</taxon>
        <taxon>Trichinellidae</taxon>
        <taxon>Trichinella</taxon>
    </lineage>
</organism>
<gene>
    <name evidence="1" type="ORF">T10_2510</name>
</gene>
<comment type="caution">
    <text evidence="1">The sequence shown here is derived from an EMBL/GenBank/DDBJ whole genome shotgun (WGS) entry which is preliminary data.</text>
</comment>
<evidence type="ECO:0000313" key="2">
    <source>
        <dbReference type="Proteomes" id="UP000054843"/>
    </source>
</evidence>
<dbReference type="Proteomes" id="UP000054843">
    <property type="component" value="Unassembled WGS sequence"/>
</dbReference>
<proteinExistence type="predicted"/>
<reference evidence="1 2" key="1">
    <citation type="submission" date="2015-01" db="EMBL/GenBank/DDBJ databases">
        <title>Evolution of Trichinella species and genotypes.</title>
        <authorList>
            <person name="Korhonen P.K."/>
            <person name="Edoardo P."/>
            <person name="Giuseppe L.R."/>
            <person name="Gasser R.B."/>
        </authorList>
    </citation>
    <scope>NUCLEOTIDE SEQUENCE [LARGE SCALE GENOMIC DNA]</scope>
    <source>
        <strain evidence="1">ISS1980</strain>
    </source>
</reference>
<evidence type="ECO:0000313" key="1">
    <source>
        <dbReference type="EMBL" id="KRZ64419.1"/>
    </source>
</evidence>
<keyword evidence="2" id="KW-1185">Reference proteome</keyword>